<name>A0A833Z852_9CHIR</name>
<evidence type="ECO:0000313" key="3">
    <source>
        <dbReference type="Proteomes" id="UP000664940"/>
    </source>
</evidence>
<sequence>MWWGPEGHAAHSEPCCCCTVGSTLPGPPALHPVRAAAAGTPTNTGACTQVLAAGPGPPEATPPPPNVWELTAAQTAPPPTPGTVFRLTPTPTPTLTPTQERGHTQPWAQSHGSASHALLTLSRRSCVWFLRLFLSPKASHCLSGKLQAPPHDPPRSQARCSLAAQNTCSSPSGGLVGKSRAGSWPPSEAPGEGPCSFWWPHTTPATAPRHLLLLLRRLCCVQTSLFSGGHQRDLPVPLTPALAGHGAGTSTCLVGDTIQPETLVSKEAAKCHHPARRPPRTTRPTQAVRARNDRSAGTKLAEAQRATVSRFPRD</sequence>
<accession>A0A833Z852</accession>
<gene>
    <name evidence="2" type="ORF">HJG60_008114</name>
</gene>
<dbReference type="AlphaFoldDB" id="A0A833Z852"/>
<comment type="caution">
    <text evidence="2">The sequence shown here is derived from an EMBL/GenBank/DDBJ whole genome shotgun (WGS) entry which is preliminary data.</text>
</comment>
<feature type="region of interest" description="Disordered" evidence="1">
    <location>
        <begin position="269"/>
        <end position="314"/>
    </location>
</feature>
<feature type="compositionally biased region" description="Basic residues" evidence="1">
    <location>
        <begin position="271"/>
        <end position="280"/>
    </location>
</feature>
<proteinExistence type="predicted"/>
<dbReference type="EMBL" id="JABVXQ010000010">
    <property type="protein sequence ID" value="KAF6088258.1"/>
    <property type="molecule type" value="Genomic_DNA"/>
</dbReference>
<organism evidence="2 3">
    <name type="scientific">Phyllostomus discolor</name>
    <name type="common">pale spear-nosed bat</name>
    <dbReference type="NCBI Taxonomy" id="89673"/>
    <lineage>
        <taxon>Eukaryota</taxon>
        <taxon>Metazoa</taxon>
        <taxon>Chordata</taxon>
        <taxon>Craniata</taxon>
        <taxon>Vertebrata</taxon>
        <taxon>Euteleostomi</taxon>
        <taxon>Mammalia</taxon>
        <taxon>Eutheria</taxon>
        <taxon>Laurasiatheria</taxon>
        <taxon>Chiroptera</taxon>
        <taxon>Yangochiroptera</taxon>
        <taxon>Phyllostomidae</taxon>
        <taxon>Phyllostominae</taxon>
        <taxon>Phyllostomus</taxon>
    </lineage>
</organism>
<dbReference type="Proteomes" id="UP000664940">
    <property type="component" value="Unassembled WGS sequence"/>
</dbReference>
<reference evidence="2 3" key="1">
    <citation type="journal article" date="2020" name="Nature">
        <title>Six reference-quality genomes reveal evolution of bat adaptations.</title>
        <authorList>
            <person name="Jebb D."/>
            <person name="Huang Z."/>
            <person name="Pippel M."/>
            <person name="Hughes G.M."/>
            <person name="Lavrichenko K."/>
            <person name="Devanna P."/>
            <person name="Winkler S."/>
            <person name="Jermiin L.S."/>
            <person name="Skirmuntt E.C."/>
            <person name="Katzourakis A."/>
            <person name="Burkitt-Gray L."/>
            <person name="Ray D.A."/>
            <person name="Sullivan K.A.M."/>
            <person name="Roscito J.G."/>
            <person name="Kirilenko B.M."/>
            <person name="Davalos L.M."/>
            <person name="Corthals A.P."/>
            <person name="Power M.L."/>
            <person name="Jones G."/>
            <person name="Ransome R.D."/>
            <person name="Dechmann D.K.N."/>
            <person name="Locatelli A.G."/>
            <person name="Puechmaille S.J."/>
            <person name="Fedrigo O."/>
            <person name="Jarvis E.D."/>
            <person name="Hiller M."/>
            <person name="Vernes S.C."/>
            <person name="Myers E.W."/>
            <person name="Teeling E.C."/>
        </authorList>
    </citation>
    <scope>NUCLEOTIDE SEQUENCE [LARGE SCALE GENOMIC DNA]</scope>
    <source>
        <strain evidence="2">Bat1K_MPI-CBG_1</strain>
    </source>
</reference>
<protein>
    <submittedName>
        <fullName evidence="2">Uncharacterized protein</fullName>
    </submittedName>
</protein>
<evidence type="ECO:0000313" key="2">
    <source>
        <dbReference type="EMBL" id="KAF6088258.1"/>
    </source>
</evidence>
<evidence type="ECO:0000256" key="1">
    <source>
        <dbReference type="SAM" id="MobiDB-lite"/>
    </source>
</evidence>